<evidence type="ECO:0000256" key="1">
    <source>
        <dbReference type="SAM" id="Coils"/>
    </source>
</evidence>
<feature type="coiled-coil region" evidence="1">
    <location>
        <begin position="318"/>
        <end position="373"/>
    </location>
</feature>
<dbReference type="SUPFAM" id="SSF58104">
    <property type="entry name" value="Methyl-accepting chemotaxis protein (MCP) signaling domain"/>
    <property type="match status" value="1"/>
</dbReference>
<evidence type="ECO:0000313" key="5">
    <source>
        <dbReference type="Proteomes" id="UP000663850"/>
    </source>
</evidence>
<dbReference type="AlphaFoldDB" id="A0A8H3H509"/>
<feature type="region of interest" description="Disordered" evidence="2">
    <location>
        <begin position="408"/>
        <end position="442"/>
    </location>
</feature>
<dbReference type="Proteomes" id="UP000663850">
    <property type="component" value="Unassembled WGS sequence"/>
</dbReference>
<evidence type="ECO:0000313" key="3">
    <source>
        <dbReference type="EMBL" id="CAE6480704.1"/>
    </source>
</evidence>
<dbReference type="EMBL" id="CAJNJQ010000831">
    <property type="protein sequence ID" value="CAE7102760.1"/>
    <property type="molecule type" value="Genomic_DNA"/>
</dbReference>
<keyword evidence="1" id="KW-0175">Coiled coil</keyword>
<organism evidence="3 5">
    <name type="scientific">Rhizoctonia solani</name>
    <dbReference type="NCBI Taxonomy" id="456999"/>
    <lineage>
        <taxon>Eukaryota</taxon>
        <taxon>Fungi</taxon>
        <taxon>Dikarya</taxon>
        <taxon>Basidiomycota</taxon>
        <taxon>Agaricomycotina</taxon>
        <taxon>Agaricomycetes</taxon>
        <taxon>Cantharellales</taxon>
        <taxon>Ceratobasidiaceae</taxon>
        <taxon>Rhizoctonia</taxon>
    </lineage>
</organism>
<dbReference type="EMBL" id="CAJMWZ010003898">
    <property type="protein sequence ID" value="CAE6480704.1"/>
    <property type="molecule type" value="Genomic_DNA"/>
</dbReference>
<protein>
    <recommendedName>
        <fullName evidence="6">Laminin domain protein</fullName>
    </recommendedName>
</protein>
<reference evidence="3" key="1">
    <citation type="submission" date="2021-01" db="EMBL/GenBank/DDBJ databases">
        <authorList>
            <person name="Kaushik A."/>
        </authorList>
    </citation>
    <scope>NUCLEOTIDE SEQUENCE</scope>
    <source>
        <strain evidence="4">AG5</strain>
        <strain evidence="3">Type strain: AG8-Rh-89/</strain>
    </source>
</reference>
<comment type="caution">
    <text evidence="3">The sequence shown here is derived from an EMBL/GenBank/DDBJ whole genome shotgun (WGS) entry which is preliminary data.</text>
</comment>
<evidence type="ECO:0000256" key="2">
    <source>
        <dbReference type="SAM" id="MobiDB-lite"/>
    </source>
</evidence>
<dbReference type="Proteomes" id="UP000663827">
    <property type="component" value="Unassembled WGS sequence"/>
</dbReference>
<gene>
    <name evidence="4" type="ORF">RDB_LOCUS42000</name>
    <name evidence="3" type="ORF">RDB_LOCUS74637</name>
</gene>
<proteinExistence type="predicted"/>
<name>A0A8H3H509_9AGAM</name>
<accession>A0A8H3H509</accession>
<dbReference type="Gene3D" id="1.10.287.950">
    <property type="entry name" value="Methyl-accepting chemotaxis protein"/>
    <property type="match status" value="1"/>
</dbReference>
<evidence type="ECO:0008006" key="6">
    <source>
        <dbReference type="Google" id="ProtNLM"/>
    </source>
</evidence>
<sequence length="591" mass="66519">MAHPGWYPPGQVCYPPELPASFKNIHELKPIVGVPSDDEVIGIHTVMHAASRVSGVTGMHDPNFFMQLADHLFNAQMARYRSKYSLITFPSDATYVPPALPAHISAGLEPIVGAPSDDEITKVYDAIQIYQELKRIPSLFDARTNMELSQHLFNLQMARHMQTSGENKPRLISQITVGPVSSVQTAEVTQQCSSGDSTTTTNNMGTGANVADTHHTTQQTTGIDVREVMERSNQLAERLNQLLEHSNEIAERCSQPADQPSIRTLAERFDQVLERLAQVVEHTHQPTEQSDRMAERFNQIFERLNQLAEQSAQRTQSANELAERSNESVDRANKLTEQLNQSHARFNQLFEHLNQLIEQSIQHTQRANELAQRSNDSADRANKIAEQLNQYHKRSNQHFERLNQLVDQSTQSTQRTNEIAQRSRSQANDSADQANKLTEQPNQSYAKSNLLSEQANQTWEQVKDVLGNVNKVLVKIQHAIVRNHRGNTISALNALVNEKGNPPEVGGLPYIDLRQQPVVAEQTYDPNSHLRVIINGNVHQAYLHDDWLGRYLRFYGIDCGLSMDQTTTALKAGKEADARERLSRYLPSCLA</sequence>
<evidence type="ECO:0000313" key="4">
    <source>
        <dbReference type="EMBL" id="CAE7102760.1"/>
    </source>
</evidence>